<reference evidence="1" key="1">
    <citation type="submission" date="2021-03" db="EMBL/GenBank/DDBJ databases">
        <authorList>
            <consortium name="DOE Joint Genome Institute"/>
            <person name="Ahrendt S."/>
            <person name="Looney B.P."/>
            <person name="Miyauchi S."/>
            <person name="Morin E."/>
            <person name="Drula E."/>
            <person name="Courty P.E."/>
            <person name="Chicoki N."/>
            <person name="Fauchery L."/>
            <person name="Kohler A."/>
            <person name="Kuo A."/>
            <person name="Labutti K."/>
            <person name="Pangilinan J."/>
            <person name="Lipzen A."/>
            <person name="Riley R."/>
            <person name="Andreopoulos W."/>
            <person name="He G."/>
            <person name="Johnson J."/>
            <person name="Barry K.W."/>
            <person name="Grigoriev I.V."/>
            <person name="Nagy L."/>
            <person name="Hibbett D."/>
            <person name="Henrissat B."/>
            <person name="Matheny P.B."/>
            <person name="Labbe J."/>
            <person name="Martin F."/>
        </authorList>
    </citation>
    <scope>NUCLEOTIDE SEQUENCE</scope>
    <source>
        <strain evidence="1">HHB10654</strain>
    </source>
</reference>
<organism evidence="1 2">
    <name type="scientific">Artomyces pyxidatus</name>
    <dbReference type="NCBI Taxonomy" id="48021"/>
    <lineage>
        <taxon>Eukaryota</taxon>
        <taxon>Fungi</taxon>
        <taxon>Dikarya</taxon>
        <taxon>Basidiomycota</taxon>
        <taxon>Agaricomycotina</taxon>
        <taxon>Agaricomycetes</taxon>
        <taxon>Russulales</taxon>
        <taxon>Auriscalpiaceae</taxon>
        <taxon>Artomyces</taxon>
    </lineage>
</organism>
<protein>
    <submittedName>
        <fullName evidence="1">Uncharacterized protein</fullName>
    </submittedName>
</protein>
<dbReference type="EMBL" id="MU277190">
    <property type="protein sequence ID" value="KAI0067232.1"/>
    <property type="molecule type" value="Genomic_DNA"/>
</dbReference>
<proteinExistence type="predicted"/>
<keyword evidence="2" id="KW-1185">Reference proteome</keyword>
<reference evidence="1" key="2">
    <citation type="journal article" date="2022" name="New Phytol.">
        <title>Evolutionary transition to the ectomycorrhizal habit in the genomes of a hyperdiverse lineage of mushroom-forming fungi.</title>
        <authorList>
            <person name="Looney B."/>
            <person name="Miyauchi S."/>
            <person name="Morin E."/>
            <person name="Drula E."/>
            <person name="Courty P.E."/>
            <person name="Kohler A."/>
            <person name="Kuo A."/>
            <person name="LaButti K."/>
            <person name="Pangilinan J."/>
            <person name="Lipzen A."/>
            <person name="Riley R."/>
            <person name="Andreopoulos W."/>
            <person name="He G."/>
            <person name="Johnson J."/>
            <person name="Nolan M."/>
            <person name="Tritt A."/>
            <person name="Barry K.W."/>
            <person name="Grigoriev I.V."/>
            <person name="Nagy L.G."/>
            <person name="Hibbett D."/>
            <person name="Henrissat B."/>
            <person name="Matheny P.B."/>
            <person name="Labbe J."/>
            <person name="Martin F.M."/>
        </authorList>
    </citation>
    <scope>NUCLEOTIDE SEQUENCE</scope>
    <source>
        <strain evidence="1">HHB10654</strain>
    </source>
</reference>
<evidence type="ECO:0000313" key="2">
    <source>
        <dbReference type="Proteomes" id="UP000814140"/>
    </source>
</evidence>
<name>A0ACB8TFM2_9AGAM</name>
<comment type="caution">
    <text evidence="1">The sequence shown here is derived from an EMBL/GenBank/DDBJ whole genome shotgun (WGS) entry which is preliminary data.</text>
</comment>
<evidence type="ECO:0000313" key="1">
    <source>
        <dbReference type="EMBL" id="KAI0067232.1"/>
    </source>
</evidence>
<dbReference type="Proteomes" id="UP000814140">
    <property type="component" value="Unassembled WGS sequence"/>
</dbReference>
<sequence>MAPRNFTCAECTGSYESTRELSMHDCERHRSCIGVSPPSGPIKDRFLRIVHGWNCLSDPVNA</sequence>
<gene>
    <name evidence="1" type="ORF">BV25DRAFT_1819539</name>
</gene>
<accession>A0ACB8TFM2</accession>